<feature type="region of interest" description="Disordered" evidence="1">
    <location>
        <begin position="1"/>
        <end position="103"/>
    </location>
</feature>
<protein>
    <submittedName>
        <fullName evidence="3">Uncharacterized protein LOC115029974</fullName>
    </submittedName>
</protein>
<dbReference type="AlphaFoldDB" id="A0A6P7QII0"/>
<evidence type="ECO:0000313" key="2">
    <source>
        <dbReference type="Proteomes" id="UP000515126"/>
    </source>
</evidence>
<accession>A0A6P7QII0</accession>
<dbReference type="GeneID" id="115029974"/>
<dbReference type="RefSeq" id="XP_029328167.1">
    <property type="nucleotide sequence ID" value="XM_029472307.1"/>
</dbReference>
<dbReference type="KEGG" id="mcal:115029974"/>
<evidence type="ECO:0000256" key="1">
    <source>
        <dbReference type="SAM" id="MobiDB-lite"/>
    </source>
</evidence>
<sequence length="103" mass="10786">MITQTPHPLDEPRPELRRCPCRPYPLTPPRGEDTRGSQNSREPGAVTPPGKEGARSSGKGGPTCYAVGGHRGAVLKGIPKPRTLGPAAIRPGGAEVGKRSSRS</sequence>
<evidence type="ECO:0000313" key="3">
    <source>
        <dbReference type="RefSeq" id="XP_029328167.1"/>
    </source>
</evidence>
<proteinExistence type="predicted"/>
<keyword evidence="2" id="KW-1185">Reference proteome</keyword>
<organism evidence="2 3">
    <name type="scientific">Mus caroli</name>
    <name type="common">Ryukyu mouse</name>
    <name type="synonym">Ricefield mouse</name>
    <dbReference type="NCBI Taxonomy" id="10089"/>
    <lineage>
        <taxon>Eukaryota</taxon>
        <taxon>Metazoa</taxon>
        <taxon>Chordata</taxon>
        <taxon>Craniata</taxon>
        <taxon>Vertebrata</taxon>
        <taxon>Euteleostomi</taxon>
        <taxon>Mammalia</taxon>
        <taxon>Eutheria</taxon>
        <taxon>Euarchontoglires</taxon>
        <taxon>Glires</taxon>
        <taxon>Rodentia</taxon>
        <taxon>Myomorpha</taxon>
        <taxon>Muroidea</taxon>
        <taxon>Muridae</taxon>
        <taxon>Murinae</taxon>
        <taxon>Mus</taxon>
        <taxon>Mus</taxon>
    </lineage>
</organism>
<feature type="compositionally biased region" description="Basic and acidic residues" evidence="1">
    <location>
        <begin position="8"/>
        <end position="18"/>
    </location>
</feature>
<dbReference type="Proteomes" id="UP000515126">
    <property type="component" value="Chromosome 19"/>
</dbReference>
<reference evidence="3" key="1">
    <citation type="submission" date="2025-08" db="UniProtKB">
        <authorList>
            <consortium name="RefSeq"/>
        </authorList>
    </citation>
    <scope>IDENTIFICATION</scope>
</reference>
<name>A0A6P7QII0_MUSCR</name>
<gene>
    <name evidence="3" type="primary">LOC115029974</name>
</gene>